<proteinExistence type="predicted"/>
<accession>A0A1L6MYC5</accession>
<gene>
    <name evidence="1" type="ORF">BCY86_07340</name>
</gene>
<dbReference type="KEGG" id="pabo:BCY86_07340"/>
<dbReference type="EMBL" id="CP016908">
    <property type="protein sequence ID" value="APS00509.1"/>
    <property type="molecule type" value="Genomic_DNA"/>
</dbReference>
<dbReference type="AlphaFoldDB" id="A0A1L6MYC5"/>
<name>A0A1L6MYC5_9BACT</name>
<dbReference type="STRING" id="1882918.BCY86_07340"/>
<organism evidence="1 2">
    <name type="scientific">Pajaroellobacter abortibovis</name>
    <dbReference type="NCBI Taxonomy" id="1882918"/>
    <lineage>
        <taxon>Bacteria</taxon>
        <taxon>Pseudomonadati</taxon>
        <taxon>Myxococcota</taxon>
        <taxon>Polyangia</taxon>
        <taxon>Polyangiales</taxon>
        <taxon>Polyangiaceae</taxon>
    </lineage>
</organism>
<reference evidence="1 2" key="1">
    <citation type="submission" date="2016-08" db="EMBL/GenBank/DDBJ databases">
        <title>Identification and validation of antigenic proteins from Pajaroellobacter abortibovis using de-novo genome sequence assembly and reverse vaccinology.</title>
        <authorList>
            <person name="Welly B.T."/>
            <person name="Miller M.R."/>
            <person name="Stott J.L."/>
            <person name="Blanchard M.T."/>
            <person name="Islas-Trejo A.D."/>
            <person name="O'Rourke S.M."/>
            <person name="Young A.E."/>
            <person name="Medrano J.F."/>
            <person name="Van Eenennaam A.L."/>
        </authorList>
    </citation>
    <scope>NUCLEOTIDE SEQUENCE [LARGE SCALE GENOMIC DNA]</scope>
    <source>
        <strain evidence="1 2">BTF92-0548A/99-0131</strain>
    </source>
</reference>
<dbReference type="RefSeq" id="WP_075277178.1">
    <property type="nucleotide sequence ID" value="NZ_CP016908.1"/>
</dbReference>
<evidence type="ECO:0000313" key="1">
    <source>
        <dbReference type="EMBL" id="APS00509.1"/>
    </source>
</evidence>
<keyword evidence="2" id="KW-1185">Reference proteome</keyword>
<protein>
    <submittedName>
        <fullName evidence="1">Uncharacterized protein</fullName>
    </submittedName>
</protein>
<evidence type="ECO:0000313" key="2">
    <source>
        <dbReference type="Proteomes" id="UP000185544"/>
    </source>
</evidence>
<sequence>MAVLEEQMWESLLQYECYAWSLGVPATGALSVGTEVALKAEKIALDLKRLYPHSLFVGGRLIFDRGGLWKRILHNETAIVVQWRLQQLVIPMIVLPIQINLKKPTFLLPLGSKIPSIKGERL</sequence>
<dbReference type="Proteomes" id="UP000185544">
    <property type="component" value="Chromosome"/>
</dbReference>